<evidence type="ECO:0000256" key="5">
    <source>
        <dbReference type="ARBA" id="ARBA00023136"/>
    </source>
</evidence>
<comment type="caution">
    <text evidence="7">The sequence shown here is derived from an EMBL/GenBank/DDBJ whole genome shotgun (WGS) entry which is preliminary data.</text>
</comment>
<feature type="transmembrane region" description="Helical" evidence="6">
    <location>
        <begin position="166"/>
        <end position="185"/>
    </location>
</feature>
<feature type="transmembrane region" description="Helical" evidence="6">
    <location>
        <begin position="518"/>
        <end position="538"/>
    </location>
</feature>
<dbReference type="AlphaFoldDB" id="A0A0R2B9Y1"/>
<feature type="transmembrane region" description="Helical" evidence="6">
    <location>
        <begin position="397"/>
        <end position="417"/>
    </location>
</feature>
<feature type="transmembrane region" description="Helical" evidence="6">
    <location>
        <begin position="86"/>
        <end position="104"/>
    </location>
</feature>
<dbReference type="PANTHER" id="PTHR31645">
    <property type="entry name" value="OLIGOPEPTIDE TRANSPORTER YGL114W-RELATED"/>
    <property type="match status" value="1"/>
</dbReference>
<proteinExistence type="predicted"/>
<dbReference type="PATRIC" id="fig|1423727.3.peg.700"/>
<dbReference type="PANTHER" id="PTHR31645:SF0">
    <property type="entry name" value="OLIGOPEPTIDE TRANSPORTER YGL114W-RELATED"/>
    <property type="match status" value="1"/>
</dbReference>
<feature type="transmembrane region" description="Helical" evidence="6">
    <location>
        <begin position="559"/>
        <end position="579"/>
    </location>
</feature>
<feature type="transmembrane region" description="Helical" evidence="6">
    <location>
        <begin position="110"/>
        <end position="127"/>
    </location>
</feature>
<evidence type="ECO:0000313" key="7">
    <source>
        <dbReference type="EMBL" id="KRM72982.1"/>
    </source>
</evidence>
<dbReference type="GO" id="GO:0035673">
    <property type="term" value="F:oligopeptide transmembrane transporter activity"/>
    <property type="evidence" value="ECO:0007669"/>
    <property type="project" value="InterPro"/>
</dbReference>
<evidence type="ECO:0000313" key="8">
    <source>
        <dbReference type="Proteomes" id="UP000051672"/>
    </source>
</evidence>
<evidence type="ECO:0000256" key="3">
    <source>
        <dbReference type="ARBA" id="ARBA00022692"/>
    </source>
</evidence>
<evidence type="ECO:0000256" key="1">
    <source>
        <dbReference type="ARBA" id="ARBA00004141"/>
    </source>
</evidence>
<sequence>MEKQPTLVTPKVKAATGSTLVLIVGLLLAILFAASTAYSGMKAGLTVAAGIPGAIIGSTVVRAFARKQGFAGVNQMQGMASGGETVASGIIYVLPAVLLIGAQFNFLEAALVGILGLTFGVGVSAIVEQHLLINQAQVLIYPEAMAISETIRASAEGGTGLKMMGAGFGIGGLITLVTSSVFGWVNNHFVLFGDKGYRWKFELEVNPLLAGIGFIVGLDVAVKMFAGSLLANFAIVPLIGYFTDMAQSSAHVWNAAGTAVSSLDFDGIVSGYTKYLGAGMMLAGGIIGALKLVPIIVSSLKATLGSNQAKSKLGIGLLIFSSLGVLAVATGLSGNLWLGLLAGGLSLLLAFVFVVVAANLTGTLGTSNLPVSGMTIASLVLLTLLFVVMGWTDLANTRTLLLLATFVVTAISIGGGYSQTQKATVLMKADRAVMQRRFLLAAGVGTLTVIGVILLLKNQLVSDAAVPVFGLPQANLIATLTSGILTAQLPFNIIIIGIVMGIVMYFLKLPIMTVAIGFYLPMATTSIILVGALIRVLIEFKNDNAKTQVQNGVSLSSGLIAGGSIVGLIGILLSVSGLIQPGVPAGLLGTNTAAVLLLVFLVGAMVAVLCRKSVKN</sequence>
<keyword evidence="3 6" id="KW-0812">Transmembrane</keyword>
<dbReference type="RefSeq" id="WP_057893987.1">
    <property type="nucleotide sequence ID" value="NZ_AYZQ01000001.1"/>
</dbReference>
<protein>
    <submittedName>
        <fullName evidence="7">OPT family oligopeptide transporter</fullName>
    </submittedName>
</protein>
<feature type="transmembrane region" description="Helical" evidence="6">
    <location>
        <begin position="585"/>
        <end position="610"/>
    </location>
</feature>
<keyword evidence="2" id="KW-0813">Transport</keyword>
<dbReference type="OrthoDB" id="9809340at2"/>
<evidence type="ECO:0000256" key="2">
    <source>
        <dbReference type="ARBA" id="ARBA00022448"/>
    </source>
</evidence>
<accession>A0A0R2B9Y1</accession>
<dbReference type="EMBL" id="AYZQ01000001">
    <property type="protein sequence ID" value="KRM72982.1"/>
    <property type="molecule type" value="Genomic_DNA"/>
</dbReference>
<feature type="transmembrane region" description="Helical" evidence="6">
    <location>
        <begin position="438"/>
        <end position="456"/>
    </location>
</feature>
<dbReference type="STRING" id="1423727.FC34_GL000697"/>
<gene>
    <name evidence="7" type="ORF">FC34_GL000697</name>
</gene>
<feature type="transmembrane region" description="Helical" evidence="6">
    <location>
        <begin position="369"/>
        <end position="391"/>
    </location>
</feature>
<reference evidence="7 8" key="1">
    <citation type="journal article" date="2015" name="Genome Announc.">
        <title>Expanding the biotechnology potential of lactobacilli through comparative genomics of 213 strains and associated genera.</title>
        <authorList>
            <person name="Sun Z."/>
            <person name="Harris H.M."/>
            <person name="McCann A."/>
            <person name="Guo C."/>
            <person name="Argimon S."/>
            <person name="Zhang W."/>
            <person name="Yang X."/>
            <person name="Jeffery I.B."/>
            <person name="Cooney J.C."/>
            <person name="Kagawa T.F."/>
            <person name="Liu W."/>
            <person name="Song Y."/>
            <person name="Salvetti E."/>
            <person name="Wrobel A."/>
            <person name="Rasinkangas P."/>
            <person name="Parkhill J."/>
            <person name="Rea M.C."/>
            <person name="O'Sullivan O."/>
            <person name="Ritari J."/>
            <person name="Douillard F.P."/>
            <person name="Paul Ross R."/>
            <person name="Yang R."/>
            <person name="Briner A.E."/>
            <person name="Felis G.E."/>
            <person name="de Vos W.M."/>
            <person name="Barrangou R."/>
            <person name="Klaenhammer T.R."/>
            <person name="Caufield P.W."/>
            <person name="Cui Y."/>
            <person name="Zhang H."/>
            <person name="O'Toole P.W."/>
        </authorList>
    </citation>
    <scope>NUCLEOTIDE SEQUENCE [LARGE SCALE GENOMIC DNA]</scope>
    <source>
        <strain evidence="7 8">DSM 23927</strain>
    </source>
</reference>
<evidence type="ECO:0000256" key="6">
    <source>
        <dbReference type="SAM" id="Phobius"/>
    </source>
</evidence>
<keyword evidence="4 6" id="KW-1133">Transmembrane helix</keyword>
<feature type="transmembrane region" description="Helical" evidence="6">
    <location>
        <begin position="468"/>
        <end position="486"/>
    </location>
</feature>
<feature type="transmembrane region" description="Helical" evidence="6">
    <location>
        <begin position="205"/>
        <end position="222"/>
    </location>
</feature>
<feature type="transmembrane region" description="Helical" evidence="6">
    <location>
        <begin position="272"/>
        <end position="293"/>
    </location>
</feature>
<feature type="transmembrane region" description="Helical" evidence="6">
    <location>
        <begin position="493"/>
        <end position="512"/>
    </location>
</feature>
<feature type="transmembrane region" description="Helical" evidence="6">
    <location>
        <begin position="229"/>
        <end position="252"/>
    </location>
</feature>
<feature type="transmembrane region" description="Helical" evidence="6">
    <location>
        <begin position="336"/>
        <end position="357"/>
    </location>
</feature>
<evidence type="ECO:0000256" key="4">
    <source>
        <dbReference type="ARBA" id="ARBA00022989"/>
    </source>
</evidence>
<feature type="transmembrane region" description="Helical" evidence="6">
    <location>
        <begin position="20"/>
        <end position="38"/>
    </location>
</feature>
<keyword evidence="5 6" id="KW-0472">Membrane</keyword>
<dbReference type="InterPro" id="IPR045035">
    <property type="entry name" value="YSL-like"/>
</dbReference>
<keyword evidence="8" id="KW-1185">Reference proteome</keyword>
<organism evidence="7 8">
    <name type="scientific">Lacticaseibacillus brantae DSM 23927</name>
    <dbReference type="NCBI Taxonomy" id="1423727"/>
    <lineage>
        <taxon>Bacteria</taxon>
        <taxon>Bacillati</taxon>
        <taxon>Bacillota</taxon>
        <taxon>Bacilli</taxon>
        <taxon>Lactobacillales</taxon>
        <taxon>Lactobacillaceae</taxon>
        <taxon>Lacticaseibacillus</taxon>
    </lineage>
</organism>
<dbReference type="Pfam" id="PF03169">
    <property type="entry name" value="OPT"/>
    <property type="match status" value="1"/>
</dbReference>
<name>A0A0R2B9Y1_9LACO</name>
<dbReference type="InterPro" id="IPR004813">
    <property type="entry name" value="OPT"/>
</dbReference>
<comment type="subcellular location">
    <subcellularLocation>
        <location evidence="1">Membrane</location>
        <topology evidence="1">Multi-pass membrane protein</topology>
    </subcellularLocation>
</comment>
<feature type="transmembrane region" description="Helical" evidence="6">
    <location>
        <begin position="313"/>
        <end position="330"/>
    </location>
</feature>
<feature type="transmembrane region" description="Helical" evidence="6">
    <location>
        <begin position="44"/>
        <end position="65"/>
    </location>
</feature>
<dbReference type="GO" id="GO:0016020">
    <property type="term" value="C:membrane"/>
    <property type="evidence" value="ECO:0007669"/>
    <property type="project" value="UniProtKB-SubCell"/>
</dbReference>
<dbReference type="Proteomes" id="UP000051672">
    <property type="component" value="Unassembled WGS sequence"/>
</dbReference>